<evidence type="ECO:0000256" key="5">
    <source>
        <dbReference type="ARBA" id="ARBA00022840"/>
    </source>
</evidence>
<feature type="binding site" evidence="9">
    <location>
        <position position="146"/>
    </location>
    <ligand>
        <name>a ribonucleoside 5'-phosphate</name>
        <dbReference type="ChEBI" id="CHEBI:58043"/>
    </ligand>
</feature>
<dbReference type="AlphaFoldDB" id="A0A9P8QPV0"/>
<evidence type="ECO:0000256" key="6">
    <source>
        <dbReference type="ARBA" id="ARBA00022975"/>
    </source>
</evidence>
<dbReference type="HAMAP" id="MF_03172">
    <property type="entry name" value="Adenylate_kinase_UMP_CMP_kin"/>
    <property type="match status" value="1"/>
</dbReference>
<dbReference type="EMBL" id="JAIWOZ010000004">
    <property type="protein sequence ID" value="KAH6606568.1"/>
    <property type="molecule type" value="Genomic_DNA"/>
</dbReference>
<dbReference type="SUPFAM" id="SSF52540">
    <property type="entry name" value="P-loop containing nucleoside triphosphate hydrolases"/>
    <property type="match status" value="1"/>
</dbReference>
<dbReference type="CDD" id="cd01428">
    <property type="entry name" value="ADK"/>
    <property type="match status" value="1"/>
</dbReference>
<dbReference type="InterPro" id="IPR033690">
    <property type="entry name" value="Adenylat_kinase_CS"/>
</dbReference>
<dbReference type="OrthoDB" id="442176at2759"/>
<comment type="caution">
    <text evidence="10">The sequence shown here is derived from an EMBL/GenBank/DDBJ whole genome shotgun (WGS) entry which is preliminary data.</text>
</comment>
<keyword evidence="1 9" id="KW-0963">Cytoplasm</keyword>
<feature type="binding site" evidence="9">
    <location>
        <begin position="120"/>
        <end position="125"/>
    </location>
    <ligand>
        <name>ATP</name>
        <dbReference type="ChEBI" id="CHEBI:30616"/>
    </ligand>
</feature>
<keyword evidence="3 9" id="KW-0547">Nucleotide-binding</keyword>
<comment type="function">
    <text evidence="9">Catalyzes the phosphorylation of pyrimidine nucleoside monophosphates at the expense of ATP. Plays an important role in de novo pyrimidine nucleotide biosynthesis. Has preference for UMP and dUMP as phosphate acceptors, but can also use CMP, dCMP and AMP.</text>
</comment>
<feature type="binding site" evidence="9">
    <location>
        <begin position="168"/>
        <end position="170"/>
    </location>
    <ligand>
        <name>a ribonucleoside 5'-phosphate</name>
        <dbReference type="ChEBI" id="CHEBI:58043"/>
    </ligand>
</feature>
<dbReference type="GO" id="GO:0019205">
    <property type="term" value="F:nucleobase-containing compound kinase activity"/>
    <property type="evidence" value="ECO:0007669"/>
    <property type="project" value="InterPro"/>
</dbReference>
<feature type="binding site" evidence="9">
    <location>
        <position position="245"/>
    </location>
    <ligand>
        <name>a ribonucleoside 5'-phosphate</name>
        <dbReference type="ChEBI" id="CHEBI:58043"/>
    </ligand>
</feature>
<dbReference type="GO" id="GO:0005634">
    <property type="term" value="C:nucleus"/>
    <property type="evidence" value="ECO:0007669"/>
    <property type="project" value="UniProtKB-SubCell"/>
</dbReference>
<evidence type="ECO:0000256" key="4">
    <source>
        <dbReference type="ARBA" id="ARBA00022777"/>
    </source>
</evidence>
<dbReference type="InterPro" id="IPR000850">
    <property type="entry name" value="Adenylat/UMP-CMP_kin"/>
</dbReference>
<feature type="region of interest" description="LID" evidence="9">
    <location>
        <begin position="238"/>
        <end position="248"/>
    </location>
</feature>
<keyword evidence="2 9" id="KW-0808">Transferase</keyword>
<feature type="binding site" evidence="9">
    <location>
        <begin position="201"/>
        <end position="204"/>
    </location>
    <ligand>
        <name>a ribonucleoside 5'-phosphate</name>
        <dbReference type="ChEBI" id="CHEBI:58043"/>
    </ligand>
</feature>
<evidence type="ECO:0000313" key="11">
    <source>
        <dbReference type="Proteomes" id="UP000827724"/>
    </source>
</evidence>
<organism evidence="10 11">
    <name type="scientific">Trichoderma cornu-damae</name>
    <dbReference type="NCBI Taxonomy" id="654480"/>
    <lineage>
        <taxon>Eukaryota</taxon>
        <taxon>Fungi</taxon>
        <taxon>Dikarya</taxon>
        <taxon>Ascomycota</taxon>
        <taxon>Pezizomycotina</taxon>
        <taxon>Sordariomycetes</taxon>
        <taxon>Hypocreomycetidae</taxon>
        <taxon>Hypocreales</taxon>
        <taxon>Hypocreaceae</taxon>
        <taxon>Trichoderma</taxon>
    </lineage>
</organism>
<dbReference type="GO" id="GO:0006221">
    <property type="term" value="P:pyrimidine nucleotide biosynthetic process"/>
    <property type="evidence" value="ECO:0007669"/>
    <property type="project" value="UniProtKB-UniRule"/>
</dbReference>
<dbReference type="GO" id="GO:0006207">
    <property type="term" value="P:'de novo' pyrimidine nucleobase biosynthetic process"/>
    <property type="evidence" value="ECO:0007669"/>
    <property type="project" value="InterPro"/>
</dbReference>
<dbReference type="EC" id="2.7.4.14" evidence="9"/>
<dbReference type="NCBIfam" id="TIGR01359">
    <property type="entry name" value="UMP_CMP_kin_fam"/>
    <property type="match status" value="1"/>
</dbReference>
<gene>
    <name evidence="10" type="ORF">Trco_005721</name>
</gene>
<keyword evidence="7 9" id="KW-0539">Nucleus</keyword>
<dbReference type="PRINTS" id="PR00094">
    <property type="entry name" value="ADENYLTKNASE"/>
</dbReference>
<dbReference type="GO" id="GO:0005737">
    <property type="term" value="C:cytoplasm"/>
    <property type="evidence" value="ECO:0007669"/>
    <property type="project" value="UniProtKB-SubCell"/>
</dbReference>
<evidence type="ECO:0000256" key="3">
    <source>
        <dbReference type="ARBA" id="ARBA00022741"/>
    </source>
</evidence>
<keyword evidence="5 9" id="KW-0067">ATP-binding</keyword>
<evidence type="ECO:0000256" key="1">
    <source>
        <dbReference type="ARBA" id="ARBA00022490"/>
    </source>
</evidence>
<dbReference type="HAMAP" id="MF_00235">
    <property type="entry name" value="Adenylate_kinase_Adk"/>
    <property type="match status" value="1"/>
</dbReference>
<protein>
    <recommendedName>
        <fullName evidence="9">Uridylate kinase</fullName>
        <shortName evidence="9">UK</shortName>
        <ecNumber evidence="9">2.7.4.14</ecNumber>
    </recommendedName>
    <alternativeName>
        <fullName evidence="9">ATP:UMP phosphotransferase</fullName>
    </alternativeName>
    <alternativeName>
        <fullName evidence="9">Deoxycytidylate kinase</fullName>
        <shortName evidence="9">CK</shortName>
        <shortName evidence="9">dCMP kinase</shortName>
    </alternativeName>
    <alternativeName>
        <fullName evidence="9">Uridine monophosphate kinase</fullName>
        <shortName evidence="9">UMP kinase</shortName>
        <shortName evidence="9">UMPK</shortName>
    </alternativeName>
</protein>
<comment type="subunit">
    <text evidence="9">Monomer.</text>
</comment>
<sequence length="304" mass="33333">MAPRVSASLRLANRTLGRSVSTRAGGWPSPLCGPRVLRQQRFYSSEQQQHHSSGSDRIKFWPFLALIGLGTAGYIQLANTRVKNMTPATEASAPAAQLAQTAPVFSPSDVTVVFVLGGPGAGKGTQCARLVAEQGFTHLSAGDLLREEQDRPGSQFGQLIKDYIKDGLIVPMEVTIKLLENAMTAALRDKGSTKGRFLIDGFPRKMDQAHKFEEAVCPARLVLFFDCPETVMEERLLERGKTSGRTDDNAESIRKRFRTFVETSMPVVNFYEGQGKVIKVDATPTPENVFKTTNKLLTEKLASS</sequence>
<feature type="region of interest" description="NMPbind" evidence="9">
    <location>
        <begin position="140"/>
        <end position="170"/>
    </location>
</feature>
<comment type="catalytic activity">
    <reaction evidence="8 9">
        <text>UMP + ATP = UDP + ADP</text>
        <dbReference type="Rhea" id="RHEA:24400"/>
        <dbReference type="ChEBI" id="CHEBI:30616"/>
        <dbReference type="ChEBI" id="CHEBI:57865"/>
        <dbReference type="ChEBI" id="CHEBI:58223"/>
        <dbReference type="ChEBI" id="CHEBI:456216"/>
        <dbReference type="EC" id="2.7.4.14"/>
    </reaction>
</comment>
<comment type="domain">
    <text evidence="9">Consists of three domains, a large central CORE domain and two small peripheral domains, NMPbind and LID, which undergo movements during catalysis. The LID domain closes over the site of phosphoryl transfer upon ATP binding. Assembling and dissambling the active center during each catalytic cycle provides an effective means to prevent ATP hydrolysis.</text>
</comment>
<dbReference type="InterPro" id="IPR006266">
    <property type="entry name" value="UMP_CMP_kinase"/>
</dbReference>
<accession>A0A9P8QPV0</accession>
<keyword evidence="11" id="KW-1185">Reference proteome</keyword>
<dbReference type="Proteomes" id="UP000827724">
    <property type="component" value="Unassembled WGS sequence"/>
</dbReference>
<keyword evidence="6 9" id="KW-0665">Pyrimidine biosynthesis</keyword>
<feature type="binding site" evidence="9">
    <location>
        <position position="208"/>
    </location>
    <ligand>
        <name>a ribonucleoside 5'-phosphate</name>
        <dbReference type="ChEBI" id="CHEBI:58043"/>
    </ligand>
</feature>
<evidence type="ECO:0000256" key="9">
    <source>
        <dbReference type="HAMAP-Rule" id="MF_03172"/>
    </source>
</evidence>
<dbReference type="FunFam" id="3.40.50.300:FF:000315">
    <property type="entry name" value="Adenylate kinase 1"/>
    <property type="match status" value="1"/>
</dbReference>
<comment type="similarity">
    <text evidence="9">Belongs to the adenylate kinase family. UMP-CMP kinase subfamily.</text>
</comment>
<dbReference type="Pfam" id="PF00406">
    <property type="entry name" value="ADK"/>
    <property type="match status" value="1"/>
</dbReference>
<feature type="binding site" evidence="9">
    <location>
        <position position="239"/>
    </location>
    <ligand>
        <name>ATP</name>
        <dbReference type="ChEBI" id="CHEBI:30616"/>
    </ligand>
</feature>
<proteinExistence type="inferred from homology"/>
<dbReference type="GO" id="GO:0016776">
    <property type="term" value="F:phosphotransferase activity, phosphate group as acceptor"/>
    <property type="evidence" value="ECO:0007669"/>
    <property type="project" value="InterPro"/>
</dbReference>
<comment type="cofactor">
    <cofactor evidence="9">
        <name>Mg(2+)</name>
        <dbReference type="ChEBI" id="CHEBI:18420"/>
    </cofactor>
    <text evidence="9">Binds 1 Mg(2+) ion per monomer.</text>
</comment>
<name>A0A9P8QPV0_9HYPO</name>
<keyword evidence="4 9" id="KW-0418">Kinase</keyword>
<dbReference type="GO" id="GO:0009123">
    <property type="term" value="P:nucleoside monophosphate metabolic process"/>
    <property type="evidence" value="ECO:0007669"/>
    <property type="project" value="UniProtKB-ARBA"/>
</dbReference>
<dbReference type="PROSITE" id="PS00113">
    <property type="entry name" value="ADENYLATE_KINASE"/>
    <property type="match status" value="1"/>
</dbReference>
<dbReference type="InterPro" id="IPR027417">
    <property type="entry name" value="P-loop_NTPase"/>
</dbReference>
<reference evidence="10" key="1">
    <citation type="submission" date="2021-08" db="EMBL/GenBank/DDBJ databases">
        <title>Chromosome-Level Trichoderma cornu-damae using Hi-C Data.</title>
        <authorList>
            <person name="Kim C.S."/>
        </authorList>
    </citation>
    <scope>NUCLEOTIDE SEQUENCE</scope>
    <source>
        <strain evidence="10">KA19-0412C</strain>
    </source>
</reference>
<dbReference type="GO" id="GO:0005524">
    <property type="term" value="F:ATP binding"/>
    <property type="evidence" value="ECO:0007669"/>
    <property type="project" value="UniProtKB-KW"/>
</dbReference>
<evidence type="ECO:0000256" key="7">
    <source>
        <dbReference type="ARBA" id="ARBA00023242"/>
    </source>
</evidence>
<dbReference type="PANTHER" id="PTHR23359">
    <property type="entry name" value="NUCLEOTIDE KINASE"/>
    <property type="match status" value="1"/>
</dbReference>
<evidence type="ECO:0000256" key="2">
    <source>
        <dbReference type="ARBA" id="ARBA00022679"/>
    </source>
</evidence>
<comment type="subcellular location">
    <subcellularLocation>
        <location evidence="9">Cytoplasm</location>
    </subcellularLocation>
    <subcellularLocation>
        <location evidence="9">Nucleus</location>
    </subcellularLocation>
    <text evidence="9">Predominantly cytoplasmic.</text>
</comment>
<feature type="binding site" evidence="9">
    <location>
        <position position="256"/>
    </location>
    <ligand>
        <name>a ribonucleoside 5'-phosphate</name>
        <dbReference type="ChEBI" id="CHEBI:58043"/>
    </ligand>
</feature>
<feature type="binding site" evidence="9">
    <location>
        <position position="284"/>
    </location>
    <ligand>
        <name>ATP</name>
        <dbReference type="ChEBI" id="CHEBI:30616"/>
    </ligand>
</feature>
<evidence type="ECO:0000256" key="8">
    <source>
        <dbReference type="ARBA" id="ARBA00048116"/>
    </source>
</evidence>
<evidence type="ECO:0000313" key="10">
    <source>
        <dbReference type="EMBL" id="KAH6606568.1"/>
    </source>
</evidence>
<dbReference type="Gene3D" id="3.40.50.300">
    <property type="entry name" value="P-loop containing nucleotide triphosphate hydrolases"/>
    <property type="match status" value="1"/>
</dbReference>